<dbReference type="RefSeq" id="WP_109325363.1">
    <property type="nucleotide sequence ID" value="NZ_CP029353.1"/>
</dbReference>
<keyword evidence="4" id="KW-0233">DNA recombination</keyword>
<keyword evidence="3" id="KW-0238">DNA-binding</keyword>
<dbReference type="AlphaFoldDB" id="A0A2S2CN13"/>
<dbReference type="Gene3D" id="1.10.150.130">
    <property type="match status" value="1"/>
</dbReference>
<dbReference type="Proteomes" id="UP000245629">
    <property type="component" value="Chromosome 2"/>
</dbReference>
<evidence type="ECO:0000256" key="3">
    <source>
        <dbReference type="ARBA" id="ARBA00023125"/>
    </source>
</evidence>
<organism evidence="6 7">
    <name type="scientific">Azospirillum thermophilum</name>
    <dbReference type="NCBI Taxonomy" id="2202148"/>
    <lineage>
        <taxon>Bacteria</taxon>
        <taxon>Pseudomonadati</taxon>
        <taxon>Pseudomonadota</taxon>
        <taxon>Alphaproteobacteria</taxon>
        <taxon>Rhodospirillales</taxon>
        <taxon>Azospirillaceae</taxon>
        <taxon>Azospirillum</taxon>
    </lineage>
</organism>
<keyword evidence="2" id="KW-0229">DNA integration</keyword>
<dbReference type="GO" id="GO:0015074">
    <property type="term" value="P:DNA integration"/>
    <property type="evidence" value="ECO:0007669"/>
    <property type="project" value="UniProtKB-KW"/>
</dbReference>
<dbReference type="PROSITE" id="PS51898">
    <property type="entry name" value="TYR_RECOMBINASE"/>
    <property type="match status" value="1"/>
</dbReference>
<dbReference type="InterPro" id="IPR011010">
    <property type="entry name" value="DNA_brk_join_enz"/>
</dbReference>
<dbReference type="PANTHER" id="PTHR30629">
    <property type="entry name" value="PROPHAGE INTEGRASE"/>
    <property type="match status" value="1"/>
</dbReference>
<evidence type="ECO:0000259" key="5">
    <source>
        <dbReference type="PROSITE" id="PS51898"/>
    </source>
</evidence>
<evidence type="ECO:0000256" key="1">
    <source>
        <dbReference type="ARBA" id="ARBA00008857"/>
    </source>
</evidence>
<evidence type="ECO:0000256" key="4">
    <source>
        <dbReference type="ARBA" id="ARBA00023172"/>
    </source>
</evidence>
<sequence length="433" mass="47101">MKLTERTIAALACEEGKRDRLVFDDTVSGLGVRITASGSKTFLVQYTVAGQKRRVPLGRWGSLSLDQARTAARGILGDVAKGADPAADLKAAREAAATEAQAEKLTLRVLLEDWDKLGLVSRRDSYRKEAVRAVSTVFAAFLDRRADAITRADAVRTLDALVKNGKHAMAGRTLAYGRACFGWAVKRDRLAANPFQGLPIPAAITARDRVLSDEEVGAIYEAAGTLGYPFAPLVRLLLLTAQRRDEVAGMRWSEISDDMTVWTLPGDRAKNGKPHVVHLSDEARAVLATVPRQQDDEGHPIDLLFTTTGKTPASGFSKATERLTIAVEKHRIALAEKAGRKPPKPMPEWRLHDFRRSCVTWLAGAGFSPHVADKLLNHVAAGGLSDVGRVYQRNAFLPERKAALETWGKHVLACVDGKRSETGNIVPLPVRSA</sequence>
<evidence type="ECO:0000256" key="2">
    <source>
        <dbReference type="ARBA" id="ARBA00022908"/>
    </source>
</evidence>
<accession>A0A2S2CN13</accession>
<dbReference type="PANTHER" id="PTHR30629:SF2">
    <property type="entry name" value="PROPHAGE INTEGRASE INTS-RELATED"/>
    <property type="match status" value="1"/>
</dbReference>
<dbReference type="KEGG" id="azz:DEW08_06220"/>
<reference evidence="7" key="1">
    <citation type="submission" date="2018-05" db="EMBL/GenBank/DDBJ databases">
        <title>Azospirillum thermophila sp. nov., a novel isolated from hot spring.</title>
        <authorList>
            <person name="Zhao Z."/>
        </authorList>
    </citation>
    <scope>NUCLEOTIDE SEQUENCE [LARGE SCALE GENOMIC DNA]</scope>
    <source>
        <strain evidence="7">CFH 70021</strain>
    </source>
</reference>
<keyword evidence="7" id="KW-1185">Reference proteome</keyword>
<dbReference type="GO" id="GO:0006310">
    <property type="term" value="P:DNA recombination"/>
    <property type="evidence" value="ECO:0007669"/>
    <property type="project" value="UniProtKB-KW"/>
</dbReference>
<proteinExistence type="inferred from homology"/>
<dbReference type="InterPro" id="IPR038488">
    <property type="entry name" value="Integrase_DNA-bd_sf"/>
</dbReference>
<dbReference type="Pfam" id="PF13356">
    <property type="entry name" value="Arm-DNA-bind_3"/>
    <property type="match status" value="1"/>
</dbReference>
<dbReference type="InterPro" id="IPR025166">
    <property type="entry name" value="Integrase_DNA_bind_dom"/>
</dbReference>
<dbReference type="CDD" id="cd00801">
    <property type="entry name" value="INT_P4_C"/>
    <property type="match status" value="1"/>
</dbReference>
<evidence type="ECO:0000313" key="6">
    <source>
        <dbReference type="EMBL" id="AWK85914.1"/>
    </source>
</evidence>
<dbReference type="Gene3D" id="1.10.443.10">
    <property type="entry name" value="Intergrase catalytic core"/>
    <property type="match status" value="1"/>
</dbReference>
<name>A0A2S2CN13_9PROT</name>
<dbReference type="EMBL" id="CP029353">
    <property type="protein sequence ID" value="AWK85914.1"/>
    <property type="molecule type" value="Genomic_DNA"/>
</dbReference>
<gene>
    <name evidence="6" type="ORF">DEW08_06220</name>
</gene>
<dbReference type="SUPFAM" id="SSF56349">
    <property type="entry name" value="DNA breaking-rejoining enzymes"/>
    <property type="match status" value="1"/>
</dbReference>
<protein>
    <submittedName>
        <fullName evidence="6">Integrase</fullName>
    </submittedName>
</protein>
<dbReference type="OrthoDB" id="7298605at2"/>
<comment type="similarity">
    <text evidence="1">Belongs to the 'phage' integrase family.</text>
</comment>
<evidence type="ECO:0000313" key="7">
    <source>
        <dbReference type="Proteomes" id="UP000245629"/>
    </source>
</evidence>
<dbReference type="GO" id="GO:0003677">
    <property type="term" value="F:DNA binding"/>
    <property type="evidence" value="ECO:0007669"/>
    <property type="project" value="UniProtKB-KW"/>
</dbReference>
<dbReference type="InterPro" id="IPR013762">
    <property type="entry name" value="Integrase-like_cat_sf"/>
</dbReference>
<dbReference type="Gene3D" id="3.30.160.390">
    <property type="entry name" value="Integrase, DNA-binding domain"/>
    <property type="match status" value="1"/>
</dbReference>
<feature type="domain" description="Tyr recombinase" evidence="5">
    <location>
        <begin position="206"/>
        <end position="404"/>
    </location>
</feature>
<dbReference type="InterPro" id="IPR010998">
    <property type="entry name" value="Integrase_recombinase_N"/>
</dbReference>
<dbReference type="Pfam" id="PF00589">
    <property type="entry name" value="Phage_integrase"/>
    <property type="match status" value="1"/>
</dbReference>
<dbReference type="InterPro" id="IPR050808">
    <property type="entry name" value="Phage_Integrase"/>
</dbReference>
<dbReference type="InterPro" id="IPR002104">
    <property type="entry name" value="Integrase_catalytic"/>
</dbReference>